<evidence type="ECO:0000256" key="3">
    <source>
        <dbReference type="ARBA" id="ARBA00023054"/>
    </source>
</evidence>
<comment type="caution">
    <text evidence="6">The sequence shown here is derived from an EMBL/GenBank/DDBJ whole genome shotgun (WGS) entry which is preliminary data.</text>
</comment>
<organism evidence="6 7">
    <name type="scientific">Bambusicola thoracicus</name>
    <name type="common">Chinese bamboo-partridge</name>
    <name type="synonym">Perdix thoracica</name>
    <dbReference type="NCBI Taxonomy" id="9083"/>
    <lineage>
        <taxon>Eukaryota</taxon>
        <taxon>Metazoa</taxon>
        <taxon>Chordata</taxon>
        <taxon>Craniata</taxon>
        <taxon>Vertebrata</taxon>
        <taxon>Euteleostomi</taxon>
        <taxon>Archelosauria</taxon>
        <taxon>Archosauria</taxon>
        <taxon>Dinosauria</taxon>
        <taxon>Saurischia</taxon>
        <taxon>Theropoda</taxon>
        <taxon>Coelurosauria</taxon>
        <taxon>Aves</taxon>
        <taxon>Neognathae</taxon>
        <taxon>Galloanserae</taxon>
        <taxon>Galliformes</taxon>
        <taxon>Phasianidae</taxon>
        <taxon>Perdicinae</taxon>
        <taxon>Bambusicola</taxon>
    </lineage>
</organism>
<dbReference type="PANTHER" id="PTHR44981:SF3">
    <property type="entry name" value="PERICENTRIN"/>
    <property type="match status" value="1"/>
</dbReference>
<reference evidence="6 7" key="1">
    <citation type="submission" date="2018-01" db="EMBL/GenBank/DDBJ databases">
        <title>Comparison of the Chinese Bamboo Partridge and Red Junglefowl genome sequences highlights the importance of demography in genome evolution.</title>
        <authorList>
            <person name="Tiley G.P."/>
            <person name="Kimball R.T."/>
            <person name="Braun E.L."/>
            <person name="Burleigh J.G."/>
        </authorList>
    </citation>
    <scope>NUCLEOTIDE SEQUENCE [LARGE SCALE GENOMIC DNA]</scope>
    <source>
        <strain evidence="6">RTK389</strain>
        <tissue evidence="6">Blood</tissue>
    </source>
</reference>
<keyword evidence="3" id="KW-0175">Coiled coil</keyword>
<protein>
    <recommendedName>
        <fullName evidence="8">Pericentrin/AKAP-450 centrosomal targeting domain-containing protein</fullName>
    </recommendedName>
</protein>
<evidence type="ECO:0000313" key="6">
    <source>
        <dbReference type="EMBL" id="POI23950.1"/>
    </source>
</evidence>
<keyword evidence="7" id="KW-1185">Reference proteome</keyword>
<dbReference type="AlphaFoldDB" id="A0A2P4SIL0"/>
<evidence type="ECO:0000256" key="4">
    <source>
        <dbReference type="ARBA" id="ARBA00023212"/>
    </source>
</evidence>
<feature type="non-terminal residue" evidence="6">
    <location>
        <position position="1"/>
    </location>
</feature>
<keyword evidence="4" id="KW-0206">Cytoskeleton</keyword>
<gene>
    <name evidence="6" type="ORF">CIB84_012302</name>
</gene>
<sequence length="157" mass="17355">NTASGARTETLKQQQLPAIHVSSPPTRDTGLCHRTSSARSVSCSSKSSHWSHSRLPPSTSEKSPVPTQDPERSLTEYIHRLEVIQQRLGGMQPGKRRPAALRAVSSLGSSLHGFSCMLSVILRECKKHHFSERFIFCVGGEKIKPLKHNFVVNRTSS</sequence>
<feature type="compositionally biased region" description="Low complexity" evidence="5">
    <location>
        <begin position="33"/>
        <end position="54"/>
    </location>
</feature>
<comment type="subcellular location">
    <subcellularLocation>
        <location evidence="1">Cytoplasm</location>
        <location evidence="1">Cytoskeleton</location>
        <location evidence="1">Microtubule organizing center</location>
        <location evidence="1">Centrosome</location>
    </subcellularLocation>
</comment>
<dbReference type="GO" id="GO:0060090">
    <property type="term" value="F:molecular adaptor activity"/>
    <property type="evidence" value="ECO:0007669"/>
    <property type="project" value="InterPro"/>
</dbReference>
<dbReference type="PANTHER" id="PTHR44981">
    <property type="entry name" value="PERICENTRIN-LIKE PROTEIN, ISOFORM F"/>
    <property type="match status" value="1"/>
</dbReference>
<evidence type="ECO:0000256" key="2">
    <source>
        <dbReference type="ARBA" id="ARBA00022490"/>
    </source>
</evidence>
<dbReference type="GO" id="GO:0005813">
    <property type="term" value="C:centrosome"/>
    <property type="evidence" value="ECO:0007669"/>
    <property type="project" value="UniProtKB-SubCell"/>
</dbReference>
<accession>A0A2P4SIL0</accession>
<feature type="compositionally biased region" description="Polar residues" evidence="5">
    <location>
        <begin position="56"/>
        <end position="66"/>
    </location>
</feature>
<dbReference type="Proteomes" id="UP000237246">
    <property type="component" value="Unassembled WGS sequence"/>
</dbReference>
<evidence type="ECO:0000256" key="5">
    <source>
        <dbReference type="SAM" id="MobiDB-lite"/>
    </source>
</evidence>
<dbReference type="GO" id="GO:0007165">
    <property type="term" value="P:signal transduction"/>
    <property type="evidence" value="ECO:0007669"/>
    <property type="project" value="InterPro"/>
</dbReference>
<dbReference type="InterPro" id="IPR028745">
    <property type="entry name" value="AKAP9/Pericentrin"/>
</dbReference>
<evidence type="ECO:0000256" key="1">
    <source>
        <dbReference type="ARBA" id="ARBA00004300"/>
    </source>
</evidence>
<dbReference type="OrthoDB" id="2020852at2759"/>
<evidence type="ECO:0000313" key="7">
    <source>
        <dbReference type="Proteomes" id="UP000237246"/>
    </source>
</evidence>
<evidence type="ECO:0008006" key="8">
    <source>
        <dbReference type="Google" id="ProtNLM"/>
    </source>
</evidence>
<dbReference type="EMBL" id="PPHD01045002">
    <property type="protein sequence ID" value="POI23950.1"/>
    <property type="molecule type" value="Genomic_DNA"/>
</dbReference>
<keyword evidence="2" id="KW-0963">Cytoplasm</keyword>
<name>A0A2P4SIL0_BAMTH</name>
<feature type="compositionally biased region" description="Polar residues" evidence="5">
    <location>
        <begin position="1"/>
        <end position="16"/>
    </location>
</feature>
<proteinExistence type="predicted"/>
<feature type="region of interest" description="Disordered" evidence="5">
    <location>
        <begin position="1"/>
        <end position="72"/>
    </location>
</feature>